<gene>
    <name evidence="1" type="ORF">HMPREF0602_1906</name>
</gene>
<proteinExistence type="predicted"/>
<organism evidence="1 2">
    <name type="scientific">Neisseria meningitidis serogroup B (strain ATCC 13091 / M2091)</name>
    <dbReference type="NCBI Taxonomy" id="862513"/>
    <lineage>
        <taxon>Bacteria</taxon>
        <taxon>Pseudomonadati</taxon>
        <taxon>Pseudomonadota</taxon>
        <taxon>Betaproteobacteria</taxon>
        <taxon>Neisseriales</taxon>
        <taxon>Neisseriaceae</taxon>
        <taxon>Neisseria</taxon>
    </lineage>
</organism>
<name>E0NBM4_NEIM3</name>
<reference evidence="1 2" key="1">
    <citation type="submission" date="2010-07" db="EMBL/GenBank/DDBJ databases">
        <authorList>
            <person name="Muzny D."/>
            <person name="Qin X."/>
            <person name="Deng J."/>
            <person name="Jiang H."/>
            <person name="Liu Y."/>
            <person name="Qu J."/>
            <person name="Song X.-Z."/>
            <person name="Zhang L."/>
            <person name="Thornton R."/>
            <person name="Coyle M."/>
            <person name="Francisco L."/>
            <person name="Jackson L."/>
            <person name="Javaid M."/>
            <person name="Korchina V."/>
            <person name="Kovar C."/>
            <person name="Mata R."/>
            <person name="Mathew T."/>
            <person name="Ngo R."/>
            <person name="Nguyen L."/>
            <person name="Nguyen N."/>
            <person name="Okwuonu G."/>
            <person name="Ongeri F."/>
            <person name="Pham C."/>
            <person name="Simmons D."/>
            <person name="Wilczek-Boney K."/>
            <person name="Hale W."/>
            <person name="Jakkamsetti A."/>
            <person name="Pham P."/>
            <person name="Ruth R."/>
            <person name="San Lucas F."/>
            <person name="Warren J."/>
            <person name="Zhang J."/>
            <person name="Zhao Z."/>
            <person name="Zhou C."/>
            <person name="Zhu D."/>
            <person name="Lee S."/>
            <person name="Bess C."/>
            <person name="Blankenburg K."/>
            <person name="Forbes L."/>
            <person name="Fu Q."/>
            <person name="Gubbala S."/>
            <person name="Hirani K."/>
            <person name="Jayaseelan J.C."/>
            <person name="Lara F."/>
            <person name="Munidasa M."/>
            <person name="Palculict T."/>
            <person name="Patil S."/>
            <person name="Pu L.-L."/>
            <person name="Saada N."/>
            <person name="Tang L."/>
            <person name="Weissenberger G."/>
            <person name="Zhu Y."/>
            <person name="Hemphill L."/>
            <person name="Shang Y."/>
            <person name="Youmans B."/>
            <person name="Ayvaz T."/>
            <person name="Ross M."/>
            <person name="Santibanez J."/>
            <person name="Aqrawi P."/>
            <person name="Gross S."/>
            <person name="Joshi V."/>
            <person name="Fowler G."/>
            <person name="Nazareth L."/>
            <person name="Reid J."/>
            <person name="Worley K."/>
            <person name="Petrosino J."/>
            <person name="Highlander S."/>
            <person name="Gibbs R."/>
        </authorList>
    </citation>
    <scope>NUCLEOTIDE SEQUENCE [LARGE SCALE GENOMIC DNA]</scope>
    <source>
        <strain evidence="2">ATCC 13091 / M2091</strain>
    </source>
</reference>
<sequence length="42" mass="4994">MNKQYKHIRKTGTSRQIVNILSQNTQAIQPRCAYNDRFSNRI</sequence>
<protein>
    <submittedName>
        <fullName evidence="1">Uncharacterized protein</fullName>
    </submittedName>
</protein>
<dbReference type="Proteomes" id="UP000005526">
    <property type="component" value="Unassembled WGS sequence"/>
</dbReference>
<evidence type="ECO:0000313" key="1">
    <source>
        <dbReference type="EMBL" id="EFM03592.1"/>
    </source>
</evidence>
<evidence type="ECO:0000313" key="2">
    <source>
        <dbReference type="Proteomes" id="UP000005526"/>
    </source>
</evidence>
<dbReference type="AlphaFoldDB" id="E0NBM4"/>
<comment type="caution">
    <text evidence="1">The sequence shown here is derived from an EMBL/GenBank/DDBJ whole genome shotgun (WGS) entry which is preliminary data.</text>
</comment>
<dbReference type="EMBL" id="AEEF01000099">
    <property type="protein sequence ID" value="EFM03592.1"/>
    <property type="molecule type" value="Genomic_DNA"/>
</dbReference>
<accession>E0NBM4</accession>
<dbReference type="HOGENOM" id="CLU_3254556_0_0_4"/>